<keyword evidence="3" id="KW-1185">Reference proteome</keyword>
<evidence type="ECO:0000313" key="3">
    <source>
        <dbReference type="Proteomes" id="UP001500368"/>
    </source>
</evidence>
<comment type="caution">
    <text evidence="2">The sequence shown here is derived from an EMBL/GenBank/DDBJ whole genome shotgun (WGS) entry which is preliminary data.</text>
</comment>
<name>A0ABP9G1Y1_9MICC</name>
<feature type="transmembrane region" description="Helical" evidence="1">
    <location>
        <begin position="48"/>
        <end position="67"/>
    </location>
</feature>
<evidence type="ECO:0000256" key="1">
    <source>
        <dbReference type="SAM" id="Phobius"/>
    </source>
</evidence>
<dbReference type="EMBL" id="BAABLW010000007">
    <property type="protein sequence ID" value="GAA4924896.1"/>
    <property type="molecule type" value="Genomic_DNA"/>
</dbReference>
<sequence length="144" mass="15213">MNQLLYGSFSTFTTTVAASINQRTNFSDAWSRVWNAIVRGIGGDSLNLIMNSIGILLILAALIGYFWQHRRGTGWGNGATGIVGAGVIGLVLLAPNIILPLALRIVDWVVNIVLRLFRGAIRNSSGTGAFYDVGGGGILPGLGL</sequence>
<keyword evidence="1" id="KW-0472">Membrane</keyword>
<gene>
    <name evidence="2" type="ORF">GCM10025790_22710</name>
</gene>
<accession>A0ABP9G1Y1</accession>
<proteinExistence type="predicted"/>
<feature type="transmembrane region" description="Helical" evidence="1">
    <location>
        <begin position="74"/>
        <end position="92"/>
    </location>
</feature>
<protein>
    <submittedName>
        <fullName evidence="2">Uncharacterized protein</fullName>
    </submittedName>
</protein>
<dbReference type="RefSeq" id="WP_345478121.1">
    <property type="nucleotide sequence ID" value="NZ_BAABLW010000007.1"/>
</dbReference>
<reference evidence="3" key="1">
    <citation type="journal article" date="2019" name="Int. J. Syst. Evol. Microbiol.">
        <title>The Global Catalogue of Microorganisms (GCM) 10K type strain sequencing project: providing services to taxonomists for standard genome sequencing and annotation.</title>
        <authorList>
            <consortium name="The Broad Institute Genomics Platform"/>
            <consortium name="The Broad Institute Genome Sequencing Center for Infectious Disease"/>
            <person name="Wu L."/>
            <person name="Ma J."/>
        </authorList>
    </citation>
    <scope>NUCLEOTIDE SEQUENCE [LARGE SCALE GENOMIC DNA]</scope>
    <source>
        <strain evidence="3">JCM 19129</strain>
    </source>
</reference>
<keyword evidence="1" id="KW-0812">Transmembrane</keyword>
<keyword evidence="1" id="KW-1133">Transmembrane helix</keyword>
<dbReference type="Proteomes" id="UP001500368">
    <property type="component" value="Unassembled WGS sequence"/>
</dbReference>
<evidence type="ECO:0000313" key="2">
    <source>
        <dbReference type="EMBL" id="GAA4924896.1"/>
    </source>
</evidence>
<organism evidence="2 3">
    <name type="scientific">Nesterenkonia rhizosphaerae</name>
    <dbReference type="NCBI Taxonomy" id="1348272"/>
    <lineage>
        <taxon>Bacteria</taxon>
        <taxon>Bacillati</taxon>
        <taxon>Actinomycetota</taxon>
        <taxon>Actinomycetes</taxon>
        <taxon>Micrococcales</taxon>
        <taxon>Micrococcaceae</taxon>
        <taxon>Nesterenkonia</taxon>
    </lineage>
</organism>